<name>A0A5B9DJ86_9HYPH</name>
<protein>
    <submittedName>
        <fullName evidence="1">Uncharacterized protein</fullName>
    </submittedName>
</protein>
<sequence length="528" mass="55046">MATTANRDYPLPEAGASVKDEIERLQQATLPMLDEDVQALFDAIGGLSEIGHKHPISDVEGLSAALAAKMPASKTFSIGELSGVVGADDAPDGYVLVKVGEEWVAQAALSALGSHDHVIADVSGLGDALDTLTEAASGAQATADEAKGAAVPIGIVFMQNGPVDPGYLRFGEGGSYDRASYPDLAAWMDANGQTAFGLTPTQIANGEFPDWRDHSPRTAGGPLGPSVGALQLDAMQGHRHAEKWNGILGNFYTSGASGQVRNSAGTPPSVDPPAGYNGIFDPITDGTNGIPRTASETRVKSFGVRWQIKAYGAFVGGGTADLVAIQQDVQTVKNGAVRKDVDQSGSYGVPEKVTILKNTLQAWEQIGGEVKPVNVSAIAWTDLDSFARLRLTGWLRPVTDAQSLFLQVSADGVSYYNASNAYNHQVSNSVGASITAATADYIGFRMGGITIGNAADELTAFTVILDRFNENARTLYSYHGQAVGADGVLTWCSIAGRRSASGVDTALRIFPSSGNIAAGSVILEGVRG</sequence>
<dbReference type="OrthoDB" id="6298777at2"/>
<gene>
    <name evidence="1" type="ORF">FNA67_01295</name>
</gene>
<organism evidence="1 2">
    <name type="scientific">Paradevosia tibetensis</name>
    <dbReference type="NCBI Taxonomy" id="1447062"/>
    <lineage>
        <taxon>Bacteria</taxon>
        <taxon>Pseudomonadati</taxon>
        <taxon>Pseudomonadota</taxon>
        <taxon>Alphaproteobacteria</taxon>
        <taxon>Hyphomicrobiales</taxon>
        <taxon>Devosiaceae</taxon>
        <taxon>Paradevosia</taxon>
    </lineage>
</organism>
<accession>A0A5B9DJ86</accession>
<reference evidence="1 2" key="1">
    <citation type="journal article" date="2015" name="Int. J. Syst. Evol. Microbiol.">
        <title>Youhaiella tibetensis gen. nov., sp. nov., isolated from subsurface sediment.</title>
        <authorList>
            <person name="Wang Y.X."/>
            <person name="Huang F.Q."/>
            <person name="Nogi Y."/>
            <person name="Pang S.J."/>
            <person name="Wang P.K."/>
            <person name="Lv J."/>
        </authorList>
    </citation>
    <scope>NUCLEOTIDE SEQUENCE [LARGE SCALE GENOMIC DNA]</scope>
    <source>
        <strain evidence="2">fig4</strain>
    </source>
</reference>
<dbReference type="AlphaFoldDB" id="A0A5B9DJ86"/>
<evidence type="ECO:0000313" key="1">
    <source>
        <dbReference type="EMBL" id="QEE18895.1"/>
    </source>
</evidence>
<proteinExistence type="predicted"/>
<dbReference type="KEGG" id="yti:FNA67_01295"/>
<dbReference type="SUPFAM" id="SSF88874">
    <property type="entry name" value="Receptor-binding domain of short tail fibre protein gp12"/>
    <property type="match status" value="1"/>
</dbReference>
<dbReference type="RefSeq" id="WP_147654790.1">
    <property type="nucleotide sequence ID" value="NZ_BMFM01000001.1"/>
</dbReference>
<keyword evidence="2" id="KW-1185">Reference proteome</keyword>
<dbReference type="Proteomes" id="UP000321062">
    <property type="component" value="Chromosome"/>
</dbReference>
<evidence type="ECO:0000313" key="2">
    <source>
        <dbReference type="Proteomes" id="UP000321062"/>
    </source>
</evidence>
<dbReference type="EMBL" id="CP041690">
    <property type="protein sequence ID" value="QEE18895.1"/>
    <property type="molecule type" value="Genomic_DNA"/>
</dbReference>